<feature type="domain" description="Aminotransferase class I/classII large" evidence="10">
    <location>
        <begin position="97"/>
        <end position="436"/>
    </location>
</feature>
<dbReference type="GO" id="GO:0009074">
    <property type="term" value="P:aromatic amino acid family catabolic process"/>
    <property type="evidence" value="ECO:0007669"/>
    <property type="project" value="TreeGrafter"/>
</dbReference>
<dbReference type="GO" id="GO:0006571">
    <property type="term" value="P:tyrosine biosynthetic process"/>
    <property type="evidence" value="ECO:0007669"/>
    <property type="project" value="TreeGrafter"/>
</dbReference>
<dbReference type="InterPro" id="IPR004839">
    <property type="entry name" value="Aminotransferase_I/II_large"/>
</dbReference>
<sequence>MSEPQAKDLTHLFSVEAKSRKSSPLKSAFIYYGKPGMTFLGGGLPLAEYFPFETISAKIPKAPFPSGIGSKVSADGYTDITIDKVKGQPNQIELARSLQYGFTEGHTEIMKFVKEHHRSVHGMKYKDWDVIATAGNTESWDSVLRTFTGRGETIFVEEHTFSSALETCNGLGVNTFPVPMDTEGILPDKFEELLNNWVGPIPKLLYTIPTGQNPTGSCLSGDRRKKIYELACKHDFLIIEDEPYFFLQMETYTRDKSTRAGKAVHDHKEFIEALVPSFISMDVEGRVLRLDSFSKVLAPGVRFGWIVGQETLLERIVRLHEVSIQNPSGFTQSLVNGLLYDWGQSGYIDWLIKIREEYTHKRDVCIDAIYDFLPLDYVSFVPPVAGMFFTVYFDASKHPKFEEFDKDVLKIEKSIYEQGLKQGCLMIPGSWFKVEGNSVPPQTDVHSNPATKNLVFFRGTYAAVPLDDLVQGIEKFGKAVRIEYALE</sequence>
<dbReference type="FunFam" id="3.40.640.10:FF:000074">
    <property type="entry name" value="Aromatic amino acid aminotransferase"/>
    <property type="match status" value="1"/>
</dbReference>
<dbReference type="STRING" id="590646.G3B8V4"/>
<evidence type="ECO:0000256" key="9">
    <source>
        <dbReference type="ARBA" id="ARBA00067014"/>
    </source>
</evidence>
<dbReference type="eggNOG" id="KOG0634">
    <property type="taxonomic scope" value="Eukaryota"/>
</dbReference>
<comment type="cofactor">
    <cofactor evidence="1">
        <name>pyridoxal 5'-phosphate</name>
        <dbReference type="ChEBI" id="CHEBI:597326"/>
    </cofactor>
</comment>
<evidence type="ECO:0000256" key="7">
    <source>
        <dbReference type="ARBA" id="ARBA00022898"/>
    </source>
</evidence>
<organism evidence="12">
    <name type="scientific">Candida tenuis (strain ATCC 10573 / BCRC 21748 / CBS 615 / JCM 9827 / NBRC 10315 / NRRL Y-1498 / VKM Y-70)</name>
    <name type="common">Yeast</name>
    <name type="synonym">Yamadazyma tenuis</name>
    <dbReference type="NCBI Taxonomy" id="590646"/>
    <lineage>
        <taxon>Eukaryota</taxon>
        <taxon>Fungi</taxon>
        <taxon>Dikarya</taxon>
        <taxon>Ascomycota</taxon>
        <taxon>Saccharomycotina</taxon>
        <taxon>Pichiomycetes</taxon>
        <taxon>Debaryomycetaceae</taxon>
        <taxon>Yamadazyma</taxon>
    </lineage>
</organism>
<evidence type="ECO:0000313" key="12">
    <source>
        <dbReference type="Proteomes" id="UP000000707"/>
    </source>
</evidence>
<keyword evidence="7" id="KW-0663">Pyridoxal phosphate</keyword>
<dbReference type="EMBL" id="GL996527">
    <property type="protein sequence ID" value="EGV61781.1"/>
    <property type="molecule type" value="Genomic_DNA"/>
</dbReference>
<dbReference type="Pfam" id="PF00155">
    <property type="entry name" value="Aminotran_1_2"/>
    <property type="match status" value="1"/>
</dbReference>
<dbReference type="Gene3D" id="3.40.640.10">
    <property type="entry name" value="Type I PLP-dependent aspartate aminotransferase-like (Major domain)"/>
    <property type="match status" value="1"/>
</dbReference>
<keyword evidence="4" id="KW-0963">Cytoplasm</keyword>
<dbReference type="GO" id="GO:0019878">
    <property type="term" value="P:lysine biosynthetic process via aminoadipic acid"/>
    <property type="evidence" value="ECO:0007669"/>
    <property type="project" value="TreeGrafter"/>
</dbReference>
<evidence type="ECO:0000259" key="10">
    <source>
        <dbReference type="Pfam" id="PF00155"/>
    </source>
</evidence>
<comment type="catalytic activity">
    <reaction evidence="8">
        <text>an aromatic L-alpha-amino acid + 2-oxoglutarate = an aromatic oxo-acid + L-glutamate</text>
        <dbReference type="Rhea" id="RHEA:17533"/>
        <dbReference type="ChEBI" id="CHEBI:16810"/>
        <dbReference type="ChEBI" id="CHEBI:29985"/>
        <dbReference type="ChEBI" id="CHEBI:73309"/>
        <dbReference type="ChEBI" id="CHEBI:84824"/>
        <dbReference type="EC" id="2.6.1.57"/>
    </reaction>
</comment>
<keyword evidence="5 11" id="KW-0032">Aminotransferase</keyword>
<dbReference type="GO" id="GO:0005737">
    <property type="term" value="C:cytoplasm"/>
    <property type="evidence" value="ECO:0007669"/>
    <property type="project" value="UniProtKB-SubCell"/>
</dbReference>
<dbReference type="GeneID" id="18250423"/>
<proteinExistence type="inferred from homology"/>
<dbReference type="GO" id="GO:0047536">
    <property type="term" value="F:2-aminoadipate transaminase activity"/>
    <property type="evidence" value="ECO:0007669"/>
    <property type="project" value="TreeGrafter"/>
</dbReference>
<dbReference type="SUPFAM" id="SSF53383">
    <property type="entry name" value="PLP-dependent transferases"/>
    <property type="match status" value="1"/>
</dbReference>
<comment type="similarity">
    <text evidence="3">Belongs to the class-I pyridoxal-phosphate-dependent aminotransferase family.</text>
</comment>
<accession>G3B8V4</accession>
<dbReference type="CDD" id="cd00609">
    <property type="entry name" value="AAT_like"/>
    <property type="match status" value="1"/>
</dbReference>
<dbReference type="Proteomes" id="UP000000707">
    <property type="component" value="Unassembled WGS sequence"/>
</dbReference>
<evidence type="ECO:0000256" key="4">
    <source>
        <dbReference type="ARBA" id="ARBA00022490"/>
    </source>
</evidence>
<reference evidence="11 12" key="1">
    <citation type="journal article" date="2011" name="Proc. Natl. Acad. Sci. U.S.A.">
        <title>Comparative genomics of xylose-fermenting fungi for enhanced biofuel production.</title>
        <authorList>
            <person name="Wohlbach D.J."/>
            <person name="Kuo A."/>
            <person name="Sato T.K."/>
            <person name="Potts K.M."/>
            <person name="Salamov A.A."/>
            <person name="LaButti K.M."/>
            <person name="Sun H."/>
            <person name="Clum A."/>
            <person name="Pangilinan J.L."/>
            <person name="Lindquist E.A."/>
            <person name="Lucas S."/>
            <person name="Lapidus A."/>
            <person name="Jin M."/>
            <person name="Gunawan C."/>
            <person name="Balan V."/>
            <person name="Dale B.E."/>
            <person name="Jeffries T.W."/>
            <person name="Zinkel R."/>
            <person name="Barry K.W."/>
            <person name="Grigoriev I.V."/>
            <person name="Gasch A.P."/>
        </authorList>
    </citation>
    <scope>NUCLEOTIDE SEQUENCE [LARGE SCALE GENOMIC DNA]</scope>
    <source>
        <strain evidence="12">ATCC 10573 / BCRC 21748 / CBS 615 / JCM 9827 / NBRC 10315 / NRRL Y-1498 / VKM Y-70</strain>
    </source>
</reference>
<evidence type="ECO:0000256" key="1">
    <source>
        <dbReference type="ARBA" id="ARBA00001933"/>
    </source>
</evidence>
<dbReference type="KEGG" id="cten:18250423"/>
<evidence type="ECO:0000256" key="3">
    <source>
        <dbReference type="ARBA" id="ARBA00007441"/>
    </source>
</evidence>
<dbReference type="InterPro" id="IPR050859">
    <property type="entry name" value="Class-I_PLP-dep_aminotransf"/>
</dbReference>
<gene>
    <name evidence="11" type="ORF">CANTEDRAFT_94668</name>
</gene>
<evidence type="ECO:0000256" key="6">
    <source>
        <dbReference type="ARBA" id="ARBA00022679"/>
    </source>
</evidence>
<dbReference type="InterPro" id="IPR015424">
    <property type="entry name" value="PyrdxlP-dep_Trfase"/>
</dbReference>
<comment type="subcellular location">
    <subcellularLocation>
        <location evidence="2">Cytoplasm</location>
    </subcellularLocation>
</comment>
<dbReference type="EC" id="2.6.1.57" evidence="9"/>
<dbReference type="GO" id="GO:0008793">
    <property type="term" value="F:aromatic-amino-acid transaminase activity"/>
    <property type="evidence" value="ECO:0007669"/>
    <property type="project" value="TreeGrafter"/>
</dbReference>
<evidence type="ECO:0000256" key="5">
    <source>
        <dbReference type="ARBA" id="ARBA00022576"/>
    </source>
</evidence>
<keyword evidence="6 11" id="KW-0808">Transferase</keyword>
<dbReference type="InterPro" id="IPR015421">
    <property type="entry name" value="PyrdxlP-dep_Trfase_major"/>
</dbReference>
<evidence type="ECO:0000256" key="8">
    <source>
        <dbReference type="ARBA" id="ARBA00051993"/>
    </source>
</evidence>
<dbReference type="OrthoDB" id="691673at2759"/>
<dbReference type="PANTHER" id="PTHR42790:SF21">
    <property type="entry name" value="AROMATIC_AMINOADIPATE AMINOTRANSFERASE 1"/>
    <property type="match status" value="1"/>
</dbReference>
<protein>
    <recommendedName>
        <fullName evidence="9">aromatic-amino-acid transaminase</fullName>
        <ecNumber evidence="9">2.6.1.57</ecNumber>
    </recommendedName>
</protein>
<dbReference type="PANTHER" id="PTHR42790">
    <property type="entry name" value="AMINOTRANSFERASE"/>
    <property type="match status" value="1"/>
</dbReference>
<dbReference type="AlphaFoldDB" id="G3B8V4"/>
<evidence type="ECO:0000256" key="2">
    <source>
        <dbReference type="ARBA" id="ARBA00004496"/>
    </source>
</evidence>
<evidence type="ECO:0000313" key="11">
    <source>
        <dbReference type="EMBL" id="EGV61781.1"/>
    </source>
</evidence>
<dbReference type="GO" id="GO:0030170">
    <property type="term" value="F:pyridoxal phosphate binding"/>
    <property type="evidence" value="ECO:0007669"/>
    <property type="project" value="InterPro"/>
</dbReference>
<keyword evidence="12" id="KW-1185">Reference proteome</keyword>
<dbReference type="HOGENOM" id="CLU_017584_0_5_1"/>
<name>G3B8V4_CANTC</name>